<dbReference type="CDD" id="cd02516">
    <property type="entry name" value="CDP-ME_synthetase"/>
    <property type="match status" value="1"/>
</dbReference>
<dbReference type="InterPro" id="IPR050088">
    <property type="entry name" value="IspD/TarI_cytidylyltransf_bact"/>
</dbReference>
<dbReference type="Pfam" id="PF01128">
    <property type="entry name" value="IspD"/>
    <property type="match status" value="1"/>
</dbReference>
<dbReference type="InterPro" id="IPR018294">
    <property type="entry name" value="ISPD_synthase_CS"/>
</dbReference>
<name>A0A2K8SCA2_9MOLU</name>
<evidence type="ECO:0000256" key="1">
    <source>
        <dbReference type="ARBA" id="ARBA00022679"/>
    </source>
</evidence>
<accession>A0A2K8SCA2</accession>
<dbReference type="OrthoDB" id="9806837at2"/>
<evidence type="ECO:0000313" key="4">
    <source>
        <dbReference type="Proteomes" id="UP000231823"/>
    </source>
</evidence>
<reference evidence="3 4" key="1">
    <citation type="submission" date="2017-12" db="EMBL/GenBank/DDBJ databases">
        <title>Complete genome sequence of Spiroplasma floricola 23-6 (ATCC 29989).</title>
        <authorList>
            <person name="Tsai Y.-M."/>
            <person name="Wu P.-S."/>
            <person name="Lo W.-S."/>
            <person name="Kuo C.-H."/>
        </authorList>
    </citation>
    <scope>NUCLEOTIDE SEQUENCE [LARGE SCALE GENOMIC DNA]</scope>
    <source>
        <strain evidence="3 4">23-6</strain>
    </source>
</reference>
<keyword evidence="1 3" id="KW-0808">Transferase</keyword>
<sequence>MVSLIIVANGASQRFGENKMLIKIENDFLINKTIKCFEQIKEIKEIILVSNEEIFNRVKNKKTLFVNGGLTRTESVKKGLEKVSQDFVLIHDGARPYVSKKIIDSIISNLKENDCVVPVLKVTNCLKKITNNKVETVNRDNYVQSQTPQGFKTAIIKKALKNNFSDFYDDCQIIENMEYKIKFIEGDEKNKKITFINDL</sequence>
<dbReference type="Proteomes" id="UP000231823">
    <property type="component" value="Chromosome"/>
</dbReference>
<dbReference type="GO" id="GO:0050518">
    <property type="term" value="F:2-C-methyl-D-erythritol 4-phosphate cytidylyltransferase activity"/>
    <property type="evidence" value="ECO:0007669"/>
    <property type="project" value="TreeGrafter"/>
</dbReference>
<dbReference type="RefSeq" id="WP_100916079.1">
    <property type="nucleotide sequence ID" value="NZ_CP025057.1"/>
</dbReference>
<dbReference type="InterPro" id="IPR034683">
    <property type="entry name" value="IspD/TarI"/>
</dbReference>
<dbReference type="EMBL" id="CP025057">
    <property type="protein sequence ID" value="AUB31083.1"/>
    <property type="molecule type" value="Genomic_DNA"/>
</dbReference>
<dbReference type="PANTHER" id="PTHR32125:SF4">
    <property type="entry name" value="2-C-METHYL-D-ERYTHRITOL 4-PHOSPHATE CYTIDYLYLTRANSFERASE, CHLOROPLASTIC"/>
    <property type="match status" value="1"/>
</dbReference>
<evidence type="ECO:0000313" key="3">
    <source>
        <dbReference type="EMBL" id="AUB31083.1"/>
    </source>
</evidence>
<proteinExistence type="predicted"/>
<dbReference type="GO" id="GO:0008299">
    <property type="term" value="P:isoprenoid biosynthetic process"/>
    <property type="evidence" value="ECO:0007669"/>
    <property type="project" value="InterPro"/>
</dbReference>
<dbReference type="InterPro" id="IPR029044">
    <property type="entry name" value="Nucleotide-diphossugar_trans"/>
</dbReference>
<protein>
    <submittedName>
        <fullName evidence="3">2-C-methyl-D-erythritol 4-phosphate cytidylyltransferase</fullName>
    </submittedName>
</protein>
<dbReference type="Gene3D" id="3.90.550.10">
    <property type="entry name" value="Spore Coat Polysaccharide Biosynthesis Protein SpsA, Chain A"/>
    <property type="match status" value="1"/>
</dbReference>
<keyword evidence="4" id="KW-1185">Reference proteome</keyword>
<dbReference type="SUPFAM" id="SSF53448">
    <property type="entry name" value="Nucleotide-diphospho-sugar transferases"/>
    <property type="match status" value="1"/>
</dbReference>
<keyword evidence="2 3" id="KW-0548">Nucleotidyltransferase</keyword>
<gene>
    <name evidence="3" type="primary">ispD</name>
    <name evidence="3" type="ORF">SFLOR_v1c00200</name>
</gene>
<dbReference type="PANTHER" id="PTHR32125">
    <property type="entry name" value="2-C-METHYL-D-ERYTHRITOL 4-PHOSPHATE CYTIDYLYLTRANSFERASE, CHLOROPLASTIC"/>
    <property type="match status" value="1"/>
</dbReference>
<dbReference type="KEGG" id="sfz:SFLOR_v1c00200"/>
<dbReference type="AlphaFoldDB" id="A0A2K8SCA2"/>
<dbReference type="PROSITE" id="PS01295">
    <property type="entry name" value="ISPD"/>
    <property type="match status" value="1"/>
</dbReference>
<organism evidence="3 4">
    <name type="scientific">Spiroplasma floricola 23-6</name>
    <dbReference type="NCBI Taxonomy" id="1336749"/>
    <lineage>
        <taxon>Bacteria</taxon>
        <taxon>Bacillati</taxon>
        <taxon>Mycoplasmatota</taxon>
        <taxon>Mollicutes</taxon>
        <taxon>Entomoplasmatales</taxon>
        <taxon>Spiroplasmataceae</taxon>
        <taxon>Spiroplasma</taxon>
    </lineage>
</organism>
<evidence type="ECO:0000256" key="2">
    <source>
        <dbReference type="ARBA" id="ARBA00022695"/>
    </source>
</evidence>